<gene>
    <name evidence="3" type="ORF">BIV57_15570</name>
</gene>
<dbReference type="STRING" id="1428644.BIV57_15570"/>
<dbReference type="PANTHER" id="PTHR38588:SF1">
    <property type="entry name" value="BLL0334 PROTEIN"/>
    <property type="match status" value="1"/>
</dbReference>
<feature type="region of interest" description="Disordered" evidence="1">
    <location>
        <begin position="176"/>
        <end position="203"/>
    </location>
</feature>
<feature type="compositionally biased region" description="Gly residues" evidence="1">
    <location>
        <begin position="186"/>
        <end position="198"/>
    </location>
</feature>
<dbReference type="OrthoDB" id="4350688at2"/>
<keyword evidence="4" id="KW-1185">Reference proteome</keyword>
<organism evidence="3 4">
    <name type="scientific">Mangrovactinospora gilvigrisea</name>
    <dbReference type="NCBI Taxonomy" id="1428644"/>
    <lineage>
        <taxon>Bacteria</taxon>
        <taxon>Bacillati</taxon>
        <taxon>Actinomycetota</taxon>
        <taxon>Actinomycetes</taxon>
        <taxon>Kitasatosporales</taxon>
        <taxon>Streptomycetaceae</taxon>
        <taxon>Mangrovactinospora</taxon>
    </lineage>
</organism>
<name>A0A1J7BDB9_9ACTN</name>
<dbReference type="InterPro" id="IPR023393">
    <property type="entry name" value="START-like_dom_sf"/>
</dbReference>
<keyword evidence="2" id="KW-1133">Transmembrane helix</keyword>
<dbReference type="Proteomes" id="UP000243342">
    <property type="component" value="Unassembled WGS sequence"/>
</dbReference>
<proteinExistence type="predicted"/>
<keyword evidence="2" id="KW-0472">Membrane</keyword>
<dbReference type="AlphaFoldDB" id="A0A1J7BDB9"/>
<evidence type="ECO:0000256" key="2">
    <source>
        <dbReference type="SAM" id="Phobius"/>
    </source>
</evidence>
<dbReference type="EMBL" id="MLCF01000085">
    <property type="protein sequence ID" value="OIV36573.1"/>
    <property type="molecule type" value="Genomic_DNA"/>
</dbReference>
<dbReference type="InterPro" id="IPR010419">
    <property type="entry name" value="CO_DH_gsu"/>
</dbReference>
<keyword evidence="2" id="KW-0812">Transmembrane</keyword>
<dbReference type="RefSeq" id="WP_071657471.1">
    <property type="nucleotide sequence ID" value="NZ_MLCF01000085.1"/>
</dbReference>
<dbReference type="PANTHER" id="PTHR38588">
    <property type="entry name" value="BLL0334 PROTEIN"/>
    <property type="match status" value="1"/>
</dbReference>
<evidence type="ECO:0000313" key="3">
    <source>
        <dbReference type="EMBL" id="OIV36573.1"/>
    </source>
</evidence>
<evidence type="ECO:0000256" key="1">
    <source>
        <dbReference type="SAM" id="MobiDB-lite"/>
    </source>
</evidence>
<reference evidence="3 4" key="1">
    <citation type="submission" date="2016-10" db="EMBL/GenBank/DDBJ databases">
        <title>Genome sequence of Streptomyces gilvigriseus MUSC 26.</title>
        <authorList>
            <person name="Lee L.-H."/>
            <person name="Ser H.-L."/>
        </authorList>
    </citation>
    <scope>NUCLEOTIDE SEQUENCE [LARGE SCALE GENOMIC DNA]</scope>
    <source>
        <strain evidence="3 4">MUSC 26</strain>
    </source>
</reference>
<evidence type="ECO:0008006" key="5">
    <source>
        <dbReference type="Google" id="ProtNLM"/>
    </source>
</evidence>
<comment type="caution">
    <text evidence="3">The sequence shown here is derived from an EMBL/GenBank/DDBJ whole genome shotgun (WGS) entry which is preliminary data.</text>
</comment>
<dbReference type="Gene3D" id="3.30.530.20">
    <property type="match status" value="1"/>
</dbReference>
<feature type="region of interest" description="Disordered" evidence="1">
    <location>
        <begin position="39"/>
        <end position="58"/>
    </location>
</feature>
<sequence>MEHQVIVPFPVRRVWSALLDADRLARCVPGYLPDADAADAAEPAGSVPSTAPAHRAGAPAELRGRLRLRIGGTSITYRGALRVSPERGGAGDVEEETLAVVGEATEARGDGSAKLTLQVRLAPAEDAGWATGVTVLGSVKARGRLAENGREALAAAGHRLLDRFVRALVEDLAEEESEAERARGDAGTGSGGGAGEGVPDGQMADELEGFADALDEEGPPFIEVPDSPAGLEAEFGFSPFDEGEDDEDASLEDADEVGGVDGVDGLDGVDGEGLGVPEDDDLDLPFPSEEFFRTGEADARGAEFGHDSSGAPGVGDSWGGPARRRTMVGRSAEEVDHAPPRGRYAPVPVPVPLAPRRDWRLVAGAAVAAGAAGVLVYKLIRARRP</sequence>
<dbReference type="SUPFAM" id="SSF55961">
    <property type="entry name" value="Bet v1-like"/>
    <property type="match status" value="1"/>
</dbReference>
<feature type="transmembrane region" description="Helical" evidence="2">
    <location>
        <begin position="359"/>
        <end position="380"/>
    </location>
</feature>
<evidence type="ECO:0000313" key="4">
    <source>
        <dbReference type="Proteomes" id="UP000243342"/>
    </source>
</evidence>
<accession>A0A1J7BDB9</accession>
<protein>
    <recommendedName>
        <fullName evidence="5">Carbon monoxide dehydrogenase</fullName>
    </recommendedName>
</protein>